<accession>A0A177SBF3</accession>
<evidence type="ECO:0000313" key="1">
    <source>
        <dbReference type="EMBL" id="OAI84879.1"/>
    </source>
</evidence>
<comment type="caution">
    <text evidence="1">The sequence shown here is derived from an EMBL/GenBank/DDBJ whole genome shotgun (WGS) entry which is preliminary data.</text>
</comment>
<gene>
    <name evidence="1" type="ORF">AYO28_03080</name>
</gene>
<dbReference type="Gene3D" id="3.30.2400.30">
    <property type="match status" value="1"/>
</dbReference>
<dbReference type="EMBL" id="LUCV01000049">
    <property type="protein sequence ID" value="OAI84879.1"/>
    <property type="molecule type" value="Genomic_DNA"/>
</dbReference>
<dbReference type="Proteomes" id="UP000077752">
    <property type="component" value="Unassembled WGS sequence"/>
</dbReference>
<dbReference type="PIRSF" id="PIRSF029202">
    <property type="entry name" value="UCP029202"/>
    <property type="match status" value="1"/>
</dbReference>
<protein>
    <recommendedName>
        <fullName evidence="3">DUF2184 domain-containing protein</fullName>
    </recommendedName>
</protein>
<evidence type="ECO:0008006" key="3">
    <source>
        <dbReference type="Google" id="ProtNLM"/>
    </source>
</evidence>
<evidence type="ECO:0000313" key="2">
    <source>
        <dbReference type="Proteomes" id="UP000077752"/>
    </source>
</evidence>
<organism evidence="1 2">
    <name type="scientific">Pseudomonas putida</name>
    <name type="common">Arthrobacter siderocapsulatus</name>
    <dbReference type="NCBI Taxonomy" id="303"/>
    <lineage>
        <taxon>Bacteria</taxon>
        <taxon>Pseudomonadati</taxon>
        <taxon>Pseudomonadota</taxon>
        <taxon>Gammaproteobacteria</taxon>
        <taxon>Pseudomonadales</taxon>
        <taxon>Pseudomonadaceae</taxon>
        <taxon>Pseudomonas</taxon>
    </lineage>
</organism>
<proteinExistence type="predicted"/>
<reference evidence="1 2" key="1">
    <citation type="submission" date="2016-03" db="EMBL/GenBank/DDBJ databases">
        <title>Draft Genome Assembly of Pseudomonas putida strain CBF10-2.</title>
        <authorList>
            <person name="Iyer R.S."/>
            <person name="Damania A."/>
        </authorList>
    </citation>
    <scope>NUCLEOTIDE SEQUENCE [LARGE SCALE GENOMIC DNA]</scope>
    <source>
        <strain evidence="1 2">CBF10-2</strain>
    </source>
</reference>
<dbReference type="AlphaFoldDB" id="A0A177SBF3"/>
<name>A0A177SBF3_PSEPU</name>
<sequence>MTYKLLDAQAALGFVISQTSHIERQVNETVYPDIQYPTLVPVDTSAHPWAKTVTYYSSDKYGKADWINGNADDIPMAGTDMAKHETAIHMAGIGYGFGLEEVSQAQMLGLNLQASDAAAARRAYEEMVDKVALYGDARKGFVGLTNAPTVTAAAATTGDWDTATPGQILADVNKALAGQYAGTLYTGLADTLLMPYSAFLHISTTPLNDNGTDTILSWLLSKNVYTAQTGRPLVIRAMRGLDTAGAGGTGRMVAYRRDPNVVKIHIPMPHRFLPAYIAGPLRTEVPGIFRLGGVDVRRPKEMLYVDGL</sequence>
<dbReference type="Pfam" id="PF09950">
    <property type="entry name" value="Major_capside"/>
    <property type="match status" value="1"/>
</dbReference>
<dbReference type="InterPro" id="IPR020049">
    <property type="entry name" value="Major_capsid-like"/>
</dbReference>
<dbReference type="RefSeq" id="WP_064304663.1">
    <property type="nucleotide sequence ID" value="NZ_LUCV01000049.1"/>
</dbReference>